<dbReference type="InterPro" id="IPR007393">
    <property type="entry name" value="YlxR_dom"/>
</dbReference>
<dbReference type="SUPFAM" id="SSF64376">
    <property type="entry name" value="YlxR-like"/>
    <property type="match status" value="1"/>
</dbReference>
<dbReference type="EMBL" id="CP046072">
    <property type="protein sequence ID" value="QSZ41291.1"/>
    <property type="molecule type" value="Genomic_DNA"/>
</dbReference>
<protein>
    <submittedName>
        <fullName evidence="2">DUF448 domain-containing protein</fullName>
    </submittedName>
</protein>
<dbReference type="KEGG" id="saqt:GJV85_03935"/>
<feature type="domain" description="YlxR" evidence="1">
    <location>
        <begin position="10"/>
        <end position="78"/>
    </location>
</feature>
<reference evidence="2" key="2">
    <citation type="submission" date="2021-04" db="EMBL/GenBank/DDBJ databases">
        <title>Isolation and characterization of a novel species of the genus Sulfurimonas.</title>
        <authorList>
            <person name="Fukui M."/>
        </authorList>
    </citation>
    <scope>NUCLEOTIDE SEQUENCE</scope>
    <source>
        <strain evidence="2">H1576</strain>
    </source>
</reference>
<reference evidence="2" key="1">
    <citation type="submission" date="2019-11" db="EMBL/GenBank/DDBJ databases">
        <authorList>
            <person name="Kojima H."/>
        </authorList>
    </citation>
    <scope>NUCLEOTIDE SEQUENCE</scope>
    <source>
        <strain evidence="2">H1576</strain>
    </source>
</reference>
<evidence type="ECO:0000313" key="3">
    <source>
        <dbReference type="Proteomes" id="UP000671852"/>
    </source>
</evidence>
<dbReference type="Proteomes" id="UP000671852">
    <property type="component" value="Chromosome"/>
</dbReference>
<name>A0A975AZ79_9BACT</name>
<gene>
    <name evidence="2" type="ORF">GJV85_03935</name>
</gene>
<dbReference type="Gene3D" id="3.30.1230.10">
    <property type="entry name" value="YlxR-like"/>
    <property type="match status" value="1"/>
</dbReference>
<keyword evidence="3" id="KW-1185">Reference proteome</keyword>
<dbReference type="RefSeq" id="WP_207562570.1">
    <property type="nucleotide sequence ID" value="NZ_CP046072.1"/>
</dbReference>
<dbReference type="Pfam" id="PF04296">
    <property type="entry name" value="YlxR"/>
    <property type="match status" value="1"/>
</dbReference>
<evidence type="ECO:0000259" key="1">
    <source>
        <dbReference type="Pfam" id="PF04296"/>
    </source>
</evidence>
<dbReference type="AlphaFoldDB" id="A0A975AZ79"/>
<accession>A0A975AZ79</accession>
<organism evidence="2 3">
    <name type="scientific">Sulfurimonas aquatica</name>
    <dbReference type="NCBI Taxonomy" id="2672570"/>
    <lineage>
        <taxon>Bacteria</taxon>
        <taxon>Pseudomonadati</taxon>
        <taxon>Campylobacterota</taxon>
        <taxon>Epsilonproteobacteria</taxon>
        <taxon>Campylobacterales</taxon>
        <taxon>Sulfurimonadaceae</taxon>
        <taxon>Sulfurimonas</taxon>
    </lineage>
</organism>
<dbReference type="InterPro" id="IPR035931">
    <property type="entry name" value="YlxR-like_sf"/>
</dbReference>
<sequence>MAKNLHHPTRMCVSCRQRDNQSTLFRFRCIDSELVTFEGVGRSIYLCQLCLEDEKKLSKSLMRQCRSGDKEKLMNKLKEIIADDRKS</sequence>
<evidence type="ECO:0000313" key="2">
    <source>
        <dbReference type="EMBL" id="QSZ41291.1"/>
    </source>
</evidence>
<proteinExistence type="predicted"/>